<dbReference type="Proteomes" id="UP000032233">
    <property type="component" value="Unassembled WGS sequence"/>
</dbReference>
<feature type="transmembrane region" description="Helical" evidence="8">
    <location>
        <begin position="34"/>
        <end position="54"/>
    </location>
</feature>
<dbReference type="PROSITE" id="PS50928">
    <property type="entry name" value="ABC_TM1"/>
    <property type="match status" value="1"/>
</dbReference>
<name>A0A0D2IYL1_9BACT</name>
<feature type="transmembrane region" description="Helical" evidence="8">
    <location>
        <begin position="233"/>
        <end position="249"/>
    </location>
</feature>
<feature type="transmembrane region" description="Helical" evidence="8">
    <location>
        <begin position="99"/>
        <end position="116"/>
    </location>
</feature>
<dbReference type="GO" id="GO:0043190">
    <property type="term" value="C:ATP-binding cassette (ABC) transporter complex"/>
    <property type="evidence" value="ECO:0007669"/>
    <property type="project" value="InterPro"/>
</dbReference>
<dbReference type="Gene3D" id="1.10.3720.10">
    <property type="entry name" value="MetI-like"/>
    <property type="match status" value="1"/>
</dbReference>
<evidence type="ECO:0000256" key="3">
    <source>
        <dbReference type="ARBA" id="ARBA00022448"/>
    </source>
</evidence>
<dbReference type="InterPro" id="IPR000515">
    <property type="entry name" value="MetI-like"/>
</dbReference>
<dbReference type="SUPFAM" id="SSF161098">
    <property type="entry name" value="MetI-like"/>
    <property type="match status" value="1"/>
</dbReference>
<evidence type="ECO:0000256" key="2">
    <source>
        <dbReference type="ARBA" id="ARBA00010072"/>
    </source>
</evidence>
<keyword evidence="11" id="KW-1185">Reference proteome</keyword>
<dbReference type="RefSeq" id="WP_044352344.1">
    <property type="nucleotide sequence ID" value="NZ_AZAC01000067.1"/>
</dbReference>
<evidence type="ECO:0000256" key="6">
    <source>
        <dbReference type="ARBA" id="ARBA00022989"/>
    </source>
</evidence>
<evidence type="ECO:0000256" key="8">
    <source>
        <dbReference type="RuleBase" id="RU363032"/>
    </source>
</evidence>
<dbReference type="FunCoup" id="A0A0D2IYL1">
    <property type="interactions" value="103"/>
</dbReference>
<feature type="transmembrane region" description="Helical" evidence="8">
    <location>
        <begin position="160"/>
        <end position="182"/>
    </location>
</feature>
<evidence type="ECO:0000259" key="9">
    <source>
        <dbReference type="PROSITE" id="PS50928"/>
    </source>
</evidence>
<keyword evidence="7 8" id="KW-0472">Membrane</keyword>
<reference evidence="10 11" key="1">
    <citation type="submission" date="2013-11" db="EMBL/GenBank/DDBJ databases">
        <title>Metagenomic analysis of a methanogenic consortium involved in long chain n-alkane degradation.</title>
        <authorList>
            <person name="Davidova I.A."/>
            <person name="Callaghan A.V."/>
            <person name="Wawrik B."/>
            <person name="Pruitt S."/>
            <person name="Marks C."/>
            <person name="Duncan K.E."/>
            <person name="Suflita J.M."/>
        </authorList>
    </citation>
    <scope>NUCLEOTIDE SEQUENCE [LARGE SCALE GENOMIC DNA]</scope>
    <source>
        <strain evidence="10 11">SPR</strain>
    </source>
</reference>
<feature type="transmembrane region" description="Helical" evidence="8">
    <location>
        <begin position="203"/>
        <end position="221"/>
    </location>
</feature>
<dbReference type="GO" id="GO:0022857">
    <property type="term" value="F:transmembrane transporter activity"/>
    <property type="evidence" value="ECO:0007669"/>
    <property type="project" value="InterPro"/>
</dbReference>
<protein>
    <submittedName>
        <fullName evidence="10">Amino acid ABC transporter permease</fullName>
    </submittedName>
</protein>
<feature type="transmembrane region" description="Helical" evidence="8">
    <location>
        <begin position="283"/>
        <end position="311"/>
    </location>
</feature>
<evidence type="ECO:0000313" key="11">
    <source>
        <dbReference type="Proteomes" id="UP000032233"/>
    </source>
</evidence>
<dbReference type="InterPro" id="IPR010065">
    <property type="entry name" value="AA_ABC_transptr_permease_3TM"/>
</dbReference>
<evidence type="ECO:0000313" key="10">
    <source>
        <dbReference type="EMBL" id="KIX11104.1"/>
    </source>
</evidence>
<dbReference type="PANTHER" id="PTHR30614">
    <property type="entry name" value="MEMBRANE COMPONENT OF AMINO ACID ABC TRANSPORTER"/>
    <property type="match status" value="1"/>
</dbReference>
<keyword evidence="5 8" id="KW-0812">Transmembrane</keyword>
<keyword evidence="6 8" id="KW-1133">Transmembrane helix</keyword>
<feature type="transmembrane region" description="Helical" evidence="8">
    <location>
        <begin position="331"/>
        <end position="351"/>
    </location>
</feature>
<keyword evidence="3 8" id="KW-0813">Transport</keyword>
<organism evidence="10 11">
    <name type="scientific">Dethiosulfatarculus sandiegensis</name>
    <dbReference type="NCBI Taxonomy" id="1429043"/>
    <lineage>
        <taxon>Bacteria</taxon>
        <taxon>Pseudomonadati</taxon>
        <taxon>Thermodesulfobacteriota</taxon>
        <taxon>Desulfarculia</taxon>
        <taxon>Desulfarculales</taxon>
        <taxon>Desulfarculaceae</taxon>
        <taxon>Dethiosulfatarculus</taxon>
    </lineage>
</organism>
<dbReference type="AlphaFoldDB" id="A0A0D2IYL1"/>
<gene>
    <name evidence="10" type="ORF">X474_25635</name>
</gene>
<keyword evidence="4" id="KW-1003">Cell membrane</keyword>
<feature type="domain" description="ABC transmembrane type-1" evidence="9">
    <location>
        <begin position="158"/>
        <end position="348"/>
    </location>
</feature>
<dbReference type="EMBL" id="AZAC01000067">
    <property type="protein sequence ID" value="KIX11104.1"/>
    <property type="molecule type" value="Genomic_DNA"/>
</dbReference>
<dbReference type="Pfam" id="PF00528">
    <property type="entry name" value="BPD_transp_1"/>
    <property type="match status" value="1"/>
</dbReference>
<comment type="similarity">
    <text evidence="2">Belongs to the binding-protein-dependent transport system permease family. HisMQ subfamily.</text>
</comment>
<comment type="subcellular location">
    <subcellularLocation>
        <location evidence="1">Cell inner membrane</location>
        <topology evidence="1">Multi-pass membrane protein</topology>
    </subcellularLocation>
    <subcellularLocation>
        <location evidence="8">Cell membrane</location>
        <topology evidence="8">Multi-pass membrane protein</topology>
    </subcellularLocation>
</comment>
<dbReference type="InterPro" id="IPR035906">
    <property type="entry name" value="MetI-like_sf"/>
</dbReference>
<dbReference type="OrthoDB" id="5365894at2"/>
<dbReference type="STRING" id="1429043.X474_25635"/>
<dbReference type="InterPro" id="IPR043429">
    <property type="entry name" value="ArtM/GltK/GlnP/TcyL/YhdX-like"/>
</dbReference>
<evidence type="ECO:0000256" key="7">
    <source>
        <dbReference type="ARBA" id="ARBA00023136"/>
    </source>
</evidence>
<dbReference type="InParanoid" id="A0A0D2IYL1"/>
<accession>A0A0D2IYL1</accession>
<dbReference type="PANTHER" id="PTHR30614:SF41">
    <property type="entry name" value="INNER MEMBRANE AMINO-ACID ABC TRANSPORTER PERMEASE PROTEIN YHDY"/>
    <property type="match status" value="1"/>
</dbReference>
<dbReference type="GO" id="GO:0006865">
    <property type="term" value="P:amino acid transport"/>
    <property type="evidence" value="ECO:0007669"/>
    <property type="project" value="TreeGrafter"/>
</dbReference>
<comment type="caution">
    <text evidence="10">The sequence shown here is derived from an EMBL/GenBank/DDBJ whole genome shotgun (WGS) entry which is preliminary data.</text>
</comment>
<dbReference type="NCBIfam" id="TIGR01726">
    <property type="entry name" value="HEQRo_perm_3TM"/>
    <property type="match status" value="1"/>
</dbReference>
<sequence>MNQPLAKETTDISLPVTRVGVVGWIRENLFSSPFNSVLTILVLLLLWQTVPPFFEWAFIKSNWFASAQDCKDCEGACWSVVTQNLRFIFFGFYPYEEQWRPMTAIGLFLILLGFTWHKRFWKKPLAYAWMAGVPAIWALMSGGIFGLMPIEMAQWGGLPLTFFVAAISILGAYPLGVILALGRQSKMPFIRIVSVIYIELVRGVPLITLLFMSAMMFPLFFPEGVTVNKILRAQLALIIFSSAYIAEVVRGGMQGIPKGQYEAAKALGLSYYQMMRLIILPQALKIVIPPTVSILIVAFKDTSLLVIIALYDLLKTTESVLANPDWMAYSTEAYIFLALLYFGCCYVMAGFSRKIERELG</sequence>
<feature type="transmembrane region" description="Helical" evidence="8">
    <location>
        <begin position="128"/>
        <end position="148"/>
    </location>
</feature>
<proteinExistence type="inferred from homology"/>
<dbReference type="CDD" id="cd06261">
    <property type="entry name" value="TM_PBP2"/>
    <property type="match status" value="1"/>
</dbReference>
<evidence type="ECO:0000256" key="4">
    <source>
        <dbReference type="ARBA" id="ARBA00022475"/>
    </source>
</evidence>
<evidence type="ECO:0000256" key="1">
    <source>
        <dbReference type="ARBA" id="ARBA00004429"/>
    </source>
</evidence>
<evidence type="ECO:0000256" key="5">
    <source>
        <dbReference type="ARBA" id="ARBA00022692"/>
    </source>
</evidence>